<evidence type="ECO:0000313" key="1">
    <source>
        <dbReference type="EMBL" id="JAD53409.1"/>
    </source>
</evidence>
<reference evidence="1" key="1">
    <citation type="submission" date="2014-09" db="EMBL/GenBank/DDBJ databases">
        <authorList>
            <person name="Magalhaes I.L.F."/>
            <person name="Oliveira U."/>
            <person name="Santos F.R."/>
            <person name="Vidigal T.H.D.A."/>
            <person name="Brescovit A.D."/>
            <person name="Santos A.J."/>
        </authorList>
    </citation>
    <scope>NUCLEOTIDE SEQUENCE</scope>
    <source>
        <tissue evidence="1">Shoot tissue taken approximately 20 cm above the soil surface</tissue>
    </source>
</reference>
<protein>
    <submittedName>
        <fullName evidence="1">Uncharacterized protein</fullName>
    </submittedName>
</protein>
<organism evidence="1">
    <name type="scientific">Arundo donax</name>
    <name type="common">Giant reed</name>
    <name type="synonym">Donax arundinaceus</name>
    <dbReference type="NCBI Taxonomy" id="35708"/>
    <lineage>
        <taxon>Eukaryota</taxon>
        <taxon>Viridiplantae</taxon>
        <taxon>Streptophyta</taxon>
        <taxon>Embryophyta</taxon>
        <taxon>Tracheophyta</taxon>
        <taxon>Spermatophyta</taxon>
        <taxon>Magnoliopsida</taxon>
        <taxon>Liliopsida</taxon>
        <taxon>Poales</taxon>
        <taxon>Poaceae</taxon>
        <taxon>PACMAD clade</taxon>
        <taxon>Arundinoideae</taxon>
        <taxon>Arundineae</taxon>
        <taxon>Arundo</taxon>
    </lineage>
</organism>
<name>A0A0A9ANV1_ARUDO</name>
<accession>A0A0A9ANV1</accession>
<proteinExistence type="predicted"/>
<dbReference type="EMBL" id="GBRH01244486">
    <property type="protein sequence ID" value="JAD53409.1"/>
    <property type="molecule type" value="Transcribed_RNA"/>
</dbReference>
<sequence>MTQPASRHQVAIKQ</sequence>
<reference evidence="1" key="2">
    <citation type="journal article" date="2015" name="Data Brief">
        <title>Shoot transcriptome of the giant reed, Arundo donax.</title>
        <authorList>
            <person name="Barrero R.A."/>
            <person name="Guerrero F.D."/>
            <person name="Moolhuijzen P."/>
            <person name="Goolsby J.A."/>
            <person name="Tidwell J."/>
            <person name="Bellgard S.E."/>
            <person name="Bellgard M.I."/>
        </authorList>
    </citation>
    <scope>NUCLEOTIDE SEQUENCE</scope>
    <source>
        <tissue evidence="1">Shoot tissue taken approximately 20 cm above the soil surface</tissue>
    </source>
</reference>